<dbReference type="PROSITE" id="PS51716">
    <property type="entry name" value="G_IRG"/>
    <property type="match status" value="1"/>
</dbReference>
<name>A0AA88PZQ2_9TELE</name>
<organism evidence="7 8">
    <name type="scientific">Cirrhinus molitorella</name>
    <name type="common">mud carp</name>
    <dbReference type="NCBI Taxonomy" id="172907"/>
    <lineage>
        <taxon>Eukaryota</taxon>
        <taxon>Metazoa</taxon>
        <taxon>Chordata</taxon>
        <taxon>Craniata</taxon>
        <taxon>Vertebrata</taxon>
        <taxon>Euteleostomi</taxon>
        <taxon>Actinopterygii</taxon>
        <taxon>Neopterygii</taxon>
        <taxon>Teleostei</taxon>
        <taxon>Ostariophysi</taxon>
        <taxon>Cypriniformes</taxon>
        <taxon>Cyprinidae</taxon>
        <taxon>Labeoninae</taxon>
        <taxon>Labeonini</taxon>
        <taxon>Cirrhinus</taxon>
    </lineage>
</organism>
<evidence type="ECO:0000256" key="3">
    <source>
        <dbReference type="ARBA" id="ARBA00022801"/>
    </source>
</evidence>
<dbReference type="Proteomes" id="UP001187343">
    <property type="component" value="Unassembled WGS sequence"/>
</dbReference>
<reference evidence="7" key="1">
    <citation type="submission" date="2023-08" db="EMBL/GenBank/DDBJ databases">
        <title>Chromosome-level Genome Assembly of mud carp (Cirrhinus molitorella).</title>
        <authorList>
            <person name="Liu H."/>
        </authorList>
    </citation>
    <scope>NUCLEOTIDE SEQUENCE</scope>
    <source>
        <strain evidence="7">Prfri</strain>
        <tissue evidence="7">Muscle</tissue>
    </source>
</reference>
<dbReference type="PANTHER" id="PTHR32341:SF10">
    <property type="entry name" value="INTERFERON-INDUCIBLE GTPASE 5"/>
    <property type="match status" value="1"/>
</dbReference>
<dbReference type="GO" id="GO:0005525">
    <property type="term" value="F:GTP binding"/>
    <property type="evidence" value="ECO:0007669"/>
    <property type="project" value="UniProtKB-KW"/>
</dbReference>
<feature type="compositionally biased region" description="Acidic residues" evidence="5">
    <location>
        <begin position="85"/>
        <end position="115"/>
    </location>
</feature>
<evidence type="ECO:0000256" key="4">
    <source>
        <dbReference type="ARBA" id="ARBA00023134"/>
    </source>
</evidence>
<dbReference type="EMBL" id="JAUYZG010000007">
    <property type="protein sequence ID" value="KAK2902643.1"/>
    <property type="molecule type" value="Genomic_DNA"/>
</dbReference>
<feature type="domain" description="IRG-type G" evidence="6">
    <location>
        <begin position="373"/>
        <end position="549"/>
    </location>
</feature>
<keyword evidence="4" id="KW-0342">GTP-binding</keyword>
<dbReference type="InterPro" id="IPR027417">
    <property type="entry name" value="P-loop_NTPase"/>
</dbReference>
<dbReference type="InterPro" id="IPR030385">
    <property type="entry name" value="G_IRG_dom"/>
</dbReference>
<evidence type="ECO:0000256" key="5">
    <source>
        <dbReference type="SAM" id="MobiDB-lite"/>
    </source>
</evidence>
<dbReference type="SUPFAM" id="SSF52540">
    <property type="entry name" value="P-loop containing nucleoside triphosphate hydrolases"/>
    <property type="match status" value="1"/>
</dbReference>
<accession>A0AA88PZQ2</accession>
<keyword evidence="3" id="KW-0378">Hydrolase</keyword>
<dbReference type="GO" id="GO:0016020">
    <property type="term" value="C:membrane"/>
    <property type="evidence" value="ECO:0007669"/>
    <property type="project" value="InterPro"/>
</dbReference>
<dbReference type="PANTHER" id="PTHR32341">
    <property type="entry name" value="INTERFERON-INDUCIBLE GTPASE"/>
    <property type="match status" value="1"/>
</dbReference>
<keyword evidence="8" id="KW-1185">Reference proteome</keyword>
<dbReference type="GO" id="GO:0016787">
    <property type="term" value="F:hydrolase activity"/>
    <property type="evidence" value="ECO:0007669"/>
    <property type="project" value="UniProtKB-KW"/>
</dbReference>
<dbReference type="AlphaFoldDB" id="A0AA88PZQ2"/>
<dbReference type="Pfam" id="PF05049">
    <property type="entry name" value="IIGP"/>
    <property type="match status" value="1"/>
</dbReference>
<gene>
    <name evidence="7" type="ORF">Q8A67_007356</name>
</gene>
<dbReference type="InterPro" id="IPR051515">
    <property type="entry name" value="IRG"/>
</dbReference>
<sequence>MRTDVQHKGKDSRANLKMEEKLSDEKVKCMLAPWRFSFRAPGFENRLVTALQLFERFPLDIAVTGGTPEANAQLASAIGGPAEEIKEEEWETDDEGDEEEETDEAENLEEDESTDEERSIKSKFNTNHQRSSRRKQVRIAEHAEYIGNGIDSVILRRQIPNVRVWTVEGHPTSNSIINQTNQQCNSTCYDVLVVLTTKQHKEDHMWLKMELHDRDLPFFLVEAEQEWDVVEEKPTGPCMTCAWERMRARKLELQKRSKEVFGETADLEEDGQNVSIASQDLELVKMEDITRVLDEALPELRKKAFSQFLVAITKELRVPKLLTDDTQFVVSTALRSRKINQDDLDQITKLSQPRDLTDSPSKLQTILSALDHFRLDIGVLGETGCGSSSLVNVLLGLESGDERSASTGVIETTKEAVRYPYLSPDVCLWDLPGLGKIGDLDSLSSVSSASEAQRAASALALCDVYILMSPLRLRLGAVQLLQQASALGKECYLVLSMADLIEEKSIVEVRQWAEEVLGKLGLLQSFFLVSAHHPETLDLPKLKEMLNAAFPSHKKVALARYAAKQLDGDVFWKRSDSCKFM</sequence>
<evidence type="ECO:0000256" key="1">
    <source>
        <dbReference type="ARBA" id="ARBA00005429"/>
    </source>
</evidence>
<proteinExistence type="inferred from homology"/>
<protein>
    <recommendedName>
        <fullName evidence="6">IRG-type G domain-containing protein</fullName>
    </recommendedName>
</protein>
<comment type="similarity">
    <text evidence="1">Belongs to the TRAFAC class dynamin-like GTPase superfamily. IRG family.</text>
</comment>
<dbReference type="InterPro" id="IPR007743">
    <property type="entry name" value="Immunity-related_GTPase-like"/>
</dbReference>
<feature type="region of interest" description="Disordered" evidence="5">
    <location>
        <begin position="76"/>
        <end position="136"/>
    </location>
</feature>
<keyword evidence="2" id="KW-0547">Nucleotide-binding</keyword>
<evidence type="ECO:0000259" key="6">
    <source>
        <dbReference type="PROSITE" id="PS51716"/>
    </source>
</evidence>
<comment type="caution">
    <text evidence="7">The sequence shown here is derived from an EMBL/GenBank/DDBJ whole genome shotgun (WGS) entry which is preliminary data.</text>
</comment>
<dbReference type="Gene3D" id="3.40.50.300">
    <property type="entry name" value="P-loop containing nucleotide triphosphate hydrolases"/>
    <property type="match status" value="1"/>
</dbReference>
<evidence type="ECO:0000256" key="2">
    <source>
        <dbReference type="ARBA" id="ARBA00022741"/>
    </source>
</evidence>
<evidence type="ECO:0000313" key="7">
    <source>
        <dbReference type="EMBL" id="KAK2902643.1"/>
    </source>
</evidence>
<evidence type="ECO:0000313" key="8">
    <source>
        <dbReference type="Proteomes" id="UP001187343"/>
    </source>
</evidence>